<gene>
    <name evidence="3" type="ORF">SAMN05216249_101225</name>
</gene>
<dbReference type="InterPro" id="IPR043129">
    <property type="entry name" value="ATPase_NBD"/>
</dbReference>
<dbReference type="AlphaFoldDB" id="A0A1I0V968"/>
<dbReference type="PANTHER" id="PTHR11365:SF2">
    <property type="entry name" value="5-OXOPROLINASE"/>
    <property type="match status" value="1"/>
</dbReference>
<evidence type="ECO:0000313" key="3">
    <source>
        <dbReference type="EMBL" id="SFA72792.1"/>
    </source>
</evidence>
<evidence type="ECO:0000259" key="2">
    <source>
        <dbReference type="Pfam" id="PF05378"/>
    </source>
</evidence>
<dbReference type="RefSeq" id="WP_177205525.1">
    <property type="nucleotide sequence ID" value="NZ_FOJY01000001.1"/>
</dbReference>
<reference evidence="3 4" key="1">
    <citation type="submission" date="2016-10" db="EMBL/GenBank/DDBJ databases">
        <authorList>
            <person name="de Groot N.N."/>
        </authorList>
    </citation>
    <scope>NUCLEOTIDE SEQUENCE [LARGE SCALE GENOMIC DNA]</scope>
    <source>
        <strain evidence="3 4">DSM 5522</strain>
    </source>
</reference>
<dbReference type="PANTHER" id="PTHR11365">
    <property type="entry name" value="5-OXOPROLINASE RELATED"/>
    <property type="match status" value="1"/>
</dbReference>
<evidence type="ECO:0000259" key="1">
    <source>
        <dbReference type="Pfam" id="PF01968"/>
    </source>
</evidence>
<dbReference type="InterPro" id="IPR002821">
    <property type="entry name" value="Hydantoinase_A"/>
</dbReference>
<dbReference type="SUPFAM" id="SSF53067">
    <property type="entry name" value="Actin-like ATPase domain"/>
    <property type="match status" value="2"/>
</dbReference>
<dbReference type="GO" id="GO:0005829">
    <property type="term" value="C:cytosol"/>
    <property type="evidence" value="ECO:0007669"/>
    <property type="project" value="TreeGrafter"/>
</dbReference>
<dbReference type="STRING" id="1120918.SAMN05216249_101225"/>
<dbReference type="Pfam" id="PF05378">
    <property type="entry name" value="Hydant_A_N"/>
    <property type="match status" value="1"/>
</dbReference>
<dbReference type="EMBL" id="FOJY01000001">
    <property type="protein sequence ID" value="SFA72792.1"/>
    <property type="molecule type" value="Genomic_DNA"/>
</dbReference>
<evidence type="ECO:0000313" key="4">
    <source>
        <dbReference type="Proteomes" id="UP000198838"/>
    </source>
</evidence>
<keyword evidence="4" id="KW-1185">Reference proteome</keyword>
<dbReference type="Proteomes" id="UP000198838">
    <property type="component" value="Unassembled WGS sequence"/>
</dbReference>
<sequence>MKIGVGIDTGGTYTDAVIYDFENKKVLDSAKTRTTKNDLTICIAKVLDLLNQDILRKTNLIGLSTTMATNACVEGKGGRAKLILWGIDKNTVVNSGAEYGLFDADEIYFQDSYPIYNGGYQKEVDWELFKSNMHEWFDECDSVAVAELFAMNNNALVEKKTKKIISEELNIPVVCGNELFTDLNAIQRGSSVLLNARLIPVIEEFIGAIRKVLKERQIDVPVGIVRSDGSLMSEKFTSVYPVETILCGPAASVMGGITLTDTKNCMVIDMGGTTTDMALVKDKVPVSVTDGVKIGDWKTFVKGLYIDTIGLGGDSAIRYQGEKLVLDTERVIPLCVLASRVPRVKEELKKLLLEKNGSVRNLQEYYVLVKDISENKNYTEKERQFCKILKENGPLCLKEATAKMNSDIYHFKVERLEKEGIIMYAGLTPTDMMHIKGDFSEFDTEAAKIAATYVGNCLRPKLNCDEIAELSYKMVMKKLYVNISRALLEAEDKYFRRNGVDEGTIHYLEKSFDDNYENENKTFFKDTINLNCDIIGIGAPIKIFLPKVCQLLNAKLYIPEHYEVANALGAINGNIIVNETIEIRPVIGGGYTMYSSEENIYFSELNDAKQKAIEILKKETYEKAVERGAGKNNIEFKIEINDGRTMSKEMVRVFTESHVTVTALGRIEF</sequence>
<organism evidence="3 4">
    <name type="scientific">Acetitomaculum ruminis DSM 5522</name>
    <dbReference type="NCBI Taxonomy" id="1120918"/>
    <lineage>
        <taxon>Bacteria</taxon>
        <taxon>Bacillati</taxon>
        <taxon>Bacillota</taxon>
        <taxon>Clostridia</taxon>
        <taxon>Lachnospirales</taxon>
        <taxon>Lachnospiraceae</taxon>
        <taxon>Acetitomaculum</taxon>
    </lineage>
</organism>
<feature type="domain" description="Hydantoinase/oxoprolinase N-terminal" evidence="2">
    <location>
        <begin position="5"/>
        <end position="168"/>
    </location>
</feature>
<dbReference type="GO" id="GO:0006749">
    <property type="term" value="P:glutathione metabolic process"/>
    <property type="evidence" value="ECO:0007669"/>
    <property type="project" value="TreeGrafter"/>
</dbReference>
<dbReference type="InterPro" id="IPR008040">
    <property type="entry name" value="Hydant_A_N"/>
</dbReference>
<dbReference type="Pfam" id="PF01968">
    <property type="entry name" value="Hydantoinase_A"/>
    <property type="match status" value="1"/>
</dbReference>
<protein>
    <submittedName>
        <fullName evidence="3">N-methylhydantoinase A/oxoprolinase/acetone carboxylase, beta subunit</fullName>
    </submittedName>
</protein>
<proteinExistence type="predicted"/>
<feature type="domain" description="Hydantoinase A/oxoprolinase" evidence="1">
    <location>
        <begin position="188"/>
        <end position="327"/>
    </location>
</feature>
<dbReference type="InterPro" id="IPR045079">
    <property type="entry name" value="Oxoprolinase-like"/>
</dbReference>
<dbReference type="GO" id="GO:0017168">
    <property type="term" value="F:5-oxoprolinase (ATP-hydrolyzing) activity"/>
    <property type="evidence" value="ECO:0007669"/>
    <property type="project" value="TreeGrafter"/>
</dbReference>
<accession>A0A1I0V968</accession>
<name>A0A1I0V968_9FIRM</name>